<sequence length="103" mass="11774">MFKNGLSITLSFSLSQIKTSKKKLEMSWTVIEKQTQSSTIININLDNKKVSQKLGSSTLERKKKKNADKKPMKIFDLEERALLSESASINVHAHKLRLCLIKR</sequence>
<proteinExistence type="predicted"/>
<dbReference type="EMBL" id="REGN01000472">
    <property type="protein sequence ID" value="RNA41722.1"/>
    <property type="molecule type" value="Genomic_DNA"/>
</dbReference>
<dbReference type="Proteomes" id="UP000276133">
    <property type="component" value="Unassembled WGS sequence"/>
</dbReference>
<keyword evidence="2" id="KW-1185">Reference proteome</keyword>
<dbReference type="AlphaFoldDB" id="A0A3M7T160"/>
<evidence type="ECO:0000313" key="2">
    <source>
        <dbReference type="Proteomes" id="UP000276133"/>
    </source>
</evidence>
<evidence type="ECO:0000313" key="1">
    <source>
        <dbReference type="EMBL" id="RNA41722.1"/>
    </source>
</evidence>
<accession>A0A3M7T160</accession>
<gene>
    <name evidence="1" type="ORF">BpHYR1_040518</name>
</gene>
<name>A0A3M7T160_BRAPC</name>
<reference evidence="1 2" key="1">
    <citation type="journal article" date="2018" name="Sci. Rep.">
        <title>Genomic signatures of local adaptation to the degree of environmental predictability in rotifers.</title>
        <authorList>
            <person name="Franch-Gras L."/>
            <person name="Hahn C."/>
            <person name="Garcia-Roger E.M."/>
            <person name="Carmona M.J."/>
            <person name="Serra M."/>
            <person name="Gomez A."/>
        </authorList>
    </citation>
    <scope>NUCLEOTIDE SEQUENCE [LARGE SCALE GENOMIC DNA]</scope>
    <source>
        <strain evidence="1">HYR1</strain>
    </source>
</reference>
<organism evidence="1 2">
    <name type="scientific">Brachionus plicatilis</name>
    <name type="common">Marine rotifer</name>
    <name type="synonym">Brachionus muelleri</name>
    <dbReference type="NCBI Taxonomy" id="10195"/>
    <lineage>
        <taxon>Eukaryota</taxon>
        <taxon>Metazoa</taxon>
        <taxon>Spiralia</taxon>
        <taxon>Gnathifera</taxon>
        <taxon>Rotifera</taxon>
        <taxon>Eurotatoria</taxon>
        <taxon>Monogononta</taxon>
        <taxon>Pseudotrocha</taxon>
        <taxon>Ploima</taxon>
        <taxon>Brachionidae</taxon>
        <taxon>Brachionus</taxon>
    </lineage>
</organism>
<comment type="caution">
    <text evidence="1">The sequence shown here is derived from an EMBL/GenBank/DDBJ whole genome shotgun (WGS) entry which is preliminary data.</text>
</comment>
<protein>
    <submittedName>
        <fullName evidence="1">Uncharacterized protein</fullName>
    </submittedName>
</protein>